<reference evidence="2 3" key="1">
    <citation type="submission" date="2017-03" db="EMBL/GenBank/DDBJ databases">
        <title>Isolation of Levoglucosan Utilizing Bacteria.</title>
        <authorList>
            <person name="Arya A.S."/>
        </authorList>
    </citation>
    <scope>NUCLEOTIDE SEQUENCE [LARGE SCALE GENOMIC DNA]</scope>
    <source>
        <strain evidence="2 3">MEC069</strain>
    </source>
</reference>
<organism evidence="2 3">
    <name type="scientific">Paenibacillus athensensis</name>
    <dbReference type="NCBI Taxonomy" id="1967502"/>
    <lineage>
        <taxon>Bacteria</taxon>
        <taxon>Bacillati</taxon>
        <taxon>Bacillota</taxon>
        <taxon>Bacilli</taxon>
        <taxon>Bacillales</taxon>
        <taxon>Paenibacillaceae</taxon>
        <taxon>Paenibacillus</taxon>
    </lineage>
</organism>
<evidence type="ECO:0000313" key="2">
    <source>
        <dbReference type="EMBL" id="TFE82915.1"/>
    </source>
</evidence>
<sequence>MMQRIRRKKARPRSASGRSGRSRPQLSLSSAQSLGVQSGRIVYLQRTIGNKAVGAIVASHLKPRELGQQSPTQLIRREVAFDESKRCYFSTYAPELSFSEHMEAQEFDSIMDTLNRHETYIDMPLGMLDQLQRRRLQSFRTTGYPAWLPDKFRALPIVQKRYQTVAHKIEQKRQELASMNKSPMSMGRADALALCGLLKRHQINGAARLEKALQDADDGDRLFGYLFQIHDAVEKLSQLQLSAVEDIEPSSRPRQQPQPRADYQKMERLKQDEELSFYAAQLDKREKAFIDDNVRYKQPATSDLLRLRSKFSSDTADTLLGNELPLMEDGQPLTAHYSGIQNKLPAQTDGPPADSYAAASSGAGLQPAPAAKQPAAAPAKANDSNSAGVPTAPTPAAVNYDAMAQKYVNYMTAYMLSQDLNIPLPYIPWAAAKGSMTFDAWKLHLLGIMKDYAIPFPAF</sequence>
<dbReference type="EMBL" id="MYFO01000063">
    <property type="protein sequence ID" value="TFE82915.1"/>
    <property type="molecule type" value="Genomic_DNA"/>
</dbReference>
<feature type="compositionally biased region" description="Low complexity" evidence="1">
    <location>
        <begin position="13"/>
        <end position="24"/>
    </location>
</feature>
<comment type="caution">
    <text evidence="2">The sequence shown here is derived from an EMBL/GenBank/DDBJ whole genome shotgun (WGS) entry which is preliminary data.</text>
</comment>
<feature type="compositionally biased region" description="Basic residues" evidence="1">
    <location>
        <begin position="1"/>
        <end position="12"/>
    </location>
</feature>
<dbReference type="RefSeq" id="WP_134757612.1">
    <property type="nucleotide sequence ID" value="NZ_MYFO02000017.1"/>
</dbReference>
<keyword evidence="3" id="KW-1185">Reference proteome</keyword>
<proteinExistence type="predicted"/>
<feature type="region of interest" description="Disordered" evidence="1">
    <location>
        <begin position="342"/>
        <end position="395"/>
    </location>
</feature>
<protein>
    <submittedName>
        <fullName evidence="2">Uncharacterized protein</fullName>
    </submittedName>
</protein>
<name>A0A4Y8PQ37_9BACL</name>
<accession>A0A4Y8PQ37</accession>
<dbReference type="AlphaFoldDB" id="A0A4Y8PQ37"/>
<evidence type="ECO:0000313" key="3">
    <source>
        <dbReference type="Proteomes" id="UP000298246"/>
    </source>
</evidence>
<gene>
    <name evidence="2" type="ORF">B5M42_24170</name>
</gene>
<feature type="region of interest" description="Disordered" evidence="1">
    <location>
        <begin position="1"/>
        <end position="31"/>
    </location>
</feature>
<dbReference type="Proteomes" id="UP000298246">
    <property type="component" value="Unassembled WGS sequence"/>
</dbReference>
<evidence type="ECO:0000256" key="1">
    <source>
        <dbReference type="SAM" id="MobiDB-lite"/>
    </source>
</evidence>
<feature type="compositionally biased region" description="Low complexity" evidence="1">
    <location>
        <begin position="349"/>
        <end position="381"/>
    </location>
</feature>